<protein>
    <submittedName>
        <fullName evidence="17">Integrin alpha-8</fullName>
    </submittedName>
</protein>
<evidence type="ECO:0000256" key="2">
    <source>
        <dbReference type="ARBA" id="ARBA00008054"/>
    </source>
</evidence>
<keyword evidence="3 13" id="KW-0812">Transmembrane</keyword>
<keyword evidence="16" id="KW-1185">Reference proteome</keyword>
<dbReference type="SUPFAM" id="SSF69179">
    <property type="entry name" value="Integrin domains"/>
    <property type="match status" value="3"/>
</dbReference>
<dbReference type="GO" id="GO:0008305">
    <property type="term" value="C:integrin complex"/>
    <property type="evidence" value="ECO:0007669"/>
    <property type="project" value="InterPro"/>
</dbReference>
<comment type="caution">
    <text evidence="13">Lacks conserved residue(s) required for the propagation of feature annotation.</text>
</comment>
<evidence type="ECO:0000313" key="16">
    <source>
        <dbReference type="Proteomes" id="UP000835206"/>
    </source>
</evidence>
<dbReference type="InterPro" id="IPR048285">
    <property type="entry name" value="Integrin_alpha_Ig-like_2"/>
</dbReference>
<proteinExistence type="inferred from homology"/>
<dbReference type="OrthoDB" id="5573735at2759"/>
<keyword evidence="10 13" id="KW-0675">Receptor</keyword>
<dbReference type="Gene3D" id="2.130.10.130">
    <property type="entry name" value="Integrin alpha, N-terminal"/>
    <property type="match status" value="1"/>
</dbReference>
<dbReference type="InterPro" id="IPR000413">
    <property type="entry name" value="Integrin_alpha"/>
</dbReference>
<keyword evidence="4" id="KW-0732">Signal</keyword>
<feature type="repeat" description="FG-GAP" evidence="12">
    <location>
        <begin position="371"/>
        <end position="429"/>
    </location>
</feature>
<feature type="repeat" description="FG-GAP" evidence="12">
    <location>
        <begin position="314"/>
        <end position="369"/>
    </location>
</feature>
<evidence type="ECO:0000256" key="6">
    <source>
        <dbReference type="ARBA" id="ARBA00022889"/>
    </source>
</evidence>
<dbReference type="GO" id="GO:0007160">
    <property type="term" value="P:cell-matrix adhesion"/>
    <property type="evidence" value="ECO:0007669"/>
    <property type="project" value="TreeGrafter"/>
</dbReference>
<dbReference type="GeneID" id="100645065"/>
<dbReference type="Gene3D" id="2.60.40.1460">
    <property type="entry name" value="Integrin domains. Chain A, domain 2"/>
    <property type="match status" value="1"/>
</dbReference>
<keyword evidence="7 13" id="KW-1133">Transmembrane helix</keyword>
<dbReference type="Pfam" id="PF01839">
    <property type="entry name" value="FG-GAP"/>
    <property type="match status" value="2"/>
</dbReference>
<organism evidence="16 17">
    <name type="scientific">Bombus terrestris</name>
    <name type="common">Buff-tailed bumblebee</name>
    <name type="synonym">Apis terrestris</name>
    <dbReference type="NCBI Taxonomy" id="30195"/>
    <lineage>
        <taxon>Eukaryota</taxon>
        <taxon>Metazoa</taxon>
        <taxon>Ecdysozoa</taxon>
        <taxon>Arthropoda</taxon>
        <taxon>Hexapoda</taxon>
        <taxon>Insecta</taxon>
        <taxon>Pterygota</taxon>
        <taxon>Neoptera</taxon>
        <taxon>Endopterygota</taxon>
        <taxon>Hymenoptera</taxon>
        <taxon>Apocrita</taxon>
        <taxon>Aculeata</taxon>
        <taxon>Apoidea</taxon>
        <taxon>Anthophila</taxon>
        <taxon>Apidae</taxon>
        <taxon>Bombus</taxon>
        <taxon>Bombus</taxon>
    </lineage>
</organism>
<dbReference type="InterPro" id="IPR013649">
    <property type="entry name" value="Integrin_alpha_Ig-like_1"/>
</dbReference>
<keyword evidence="8 13" id="KW-0401">Integrin</keyword>
<keyword evidence="6 13" id="KW-0130">Cell adhesion</keyword>
<dbReference type="GO" id="GO:0033627">
    <property type="term" value="P:cell adhesion mediated by integrin"/>
    <property type="evidence" value="ECO:0007669"/>
    <property type="project" value="TreeGrafter"/>
</dbReference>
<dbReference type="GO" id="GO:0009897">
    <property type="term" value="C:external side of plasma membrane"/>
    <property type="evidence" value="ECO:0007669"/>
    <property type="project" value="TreeGrafter"/>
</dbReference>
<feature type="repeat" description="FG-GAP" evidence="12">
    <location>
        <begin position="43"/>
        <end position="104"/>
    </location>
</feature>
<comment type="similarity">
    <text evidence="2 13">Belongs to the integrin alpha chain family.</text>
</comment>
<comment type="subcellular location">
    <subcellularLocation>
        <location evidence="1 13">Membrane</location>
        <topology evidence="1 13">Single-pass type I membrane protein</topology>
    </subcellularLocation>
</comment>
<evidence type="ECO:0000256" key="11">
    <source>
        <dbReference type="ARBA" id="ARBA00023180"/>
    </source>
</evidence>
<dbReference type="InterPro" id="IPR028994">
    <property type="entry name" value="Integrin_alpha_N"/>
</dbReference>
<dbReference type="SUPFAM" id="SSF69318">
    <property type="entry name" value="Integrin alpha N-terminal domain"/>
    <property type="match status" value="1"/>
</dbReference>
<feature type="transmembrane region" description="Helical" evidence="13">
    <location>
        <begin position="992"/>
        <end position="1016"/>
    </location>
</feature>
<evidence type="ECO:0000259" key="14">
    <source>
        <dbReference type="Pfam" id="PF08441"/>
    </source>
</evidence>
<dbReference type="RefSeq" id="XP_020723108.2">
    <property type="nucleotide sequence ID" value="XM_020867449.2"/>
</dbReference>
<keyword evidence="11" id="KW-0325">Glycoprotein</keyword>
<evidence type="ECO:0000256" key="4">
    <source>
        <dbReference type="ARBA" id="ARBA00022729"/>
    </source>
</evidence>
<dbReference type="Gene3D" id="1.20.5.930">
    <property type="entry name" value="Bicelle-embedded integrin alpha(iib) transmembrane segment"/>
    <property type="match status" value="1"/>
</dbReference>
<dbReference type="PROSITE" id="PS51470">
    <property type="entry name" value="FG_GAP"/>
    <property type="match status" value="4"/>
</dbReference>
<dbReference type="PANTHER" id="PTHR23220">
    <property type="entry name" value="INTEGRIN ALPHA"/>
    <property type="match status" value="1"/>
</dbReference>
<dbReference type="PRINTS" id="PR01185">
    <property type="entry name" value="INTEGRINA"/>
</dbReference>
<dbReference type="Proteomes" id="UP000835206">
    <property type="component" value="Chromosome 17"/>
</dbReference>
<evidence type="ECO:0000256" key="7">
    <source>
        <dbReference type="ARBA" id="ARBA00022989"/>
    </source>
</evidence>
<keyword evidence="5" id="KW-0677">Repeat</keyword>
<sequence length="1048" mass="118591">MLYLTLTLSTKINIIWFYSFTFIILQYSTLAYNLDIDNAKIFNIPKNFSYQRGSYFGFSVALYTDGLDSVLLVGAPRANTSITQNVIEPGTIFQCPINETCKEWIIDRSGNDKEKQYSTINQIKDNAWIGATIAIENKTTPTIVVCGPRLKYNIINKRQSNWFMYGICYLSLINGIKSFEKESKSKILSFVRLREAIDTKRYVYNFGMSQVGFSIHMTSNDLKWDLILGSPGVFNWKGMPLLVTKSVDGEMQNIIPSIKDEGSIHANNYFGYAVTSGYFREGKLWFVSGAPKASLMFGAVAIFTFSHKDNAKLEIKKILNGEQYGEYFGAALSSCNLNGDNRDELIVGAPYWSKNMDEGRIYVFTALHNEIFEKKSFEGKISGSRFGSTITCLGDIDYDGYGDIAVGAPYEEESGAIYIFNGNGDGLPKYYSQRIVGKQFGRNIRGFGISISEPRDINGDKYPDIAVGAYLSEQAILIKSKPVITITTKLSYNDKQKLLRNSTSFLIDVCTYYDGINTPKYLRVVKSLKIDQIYRRAYYGTERNSDNIYKLSDTLYKSKNLCSQLKIYLKKNIQNIINPVEISISISLEKDLNLNGSKMKANFTCTTCVAVNKLFSKTEDLIKLPFAVDCGDDNICTSDVKISLSTNLNSDNKYIVGSTFATKLKIDALNYGEPAYQAKIYVYIPKILSLASMPPSCMESFYTNNTLEAICDLGNPLRKNKTLTLDLDMSKIRFDVDHVDLWINFNTQSEQKDSFNNTHVLTIYFDIDVDIVIAGKAQDNLYSYSTDNEDEKLNNIQFQHIYEIQKFGDSPIDEVILTINIPIYWKHSTGDIQIININKTISYLDGQPFYCTHLNSTLSTALINISEIYFANTELYTQKGFIMDTNISINFPPENRSIYINCTNANVKCTYIKCELGPFLSSSSVAKLSLILDFYLSDFKTKMMEEKDIIFFLSSGHVNILESNHLMKKIRHRSDDTIIATMFLGSPITQHIAMWIIALSIVLGILLLILLILALLKIGFFNRNRKKELEALKSETDKRHGNTLETCS</sequence>
<feature type="domain" description="Integrin alpha first immunoglubulin-like" evidence="14">
    <location>
        <begin position="480"/>
        <end position="590"/>
    </location>
</feature>
<dbReference type="Gene3D" id="2.60.40.1510">
    <property type="entry name" value="ntegrin, alpha v. Chain A, domain 3"/>
    <property type="match status" value="1"/>
</dbReference>
<evidence type="ECO:0000256" key="1">
    <source>
        <dbReference type="ARBA" id="ARBA00004479"/>
    </source>
</evidence>
<dbReference type="InterPro" id="IPR013519">
    <property type="entry name" value="Int_alpha_beta-p"/>
</dbReference>
<evidence type="ECO:0000256" key="5">
    <source>
        <dbReference type="ARBA" id="ARBA00022737"/>
    </source>
</evidence>
<feature type="repeat" description="FG-GAP" evidence="12">
    <location>
        <begin position="433"/>
        <end position="495"/>
    </location>
</feature>
<feature type="domain" description="Integrin alpha second immunoglobulin-like" evidence="15">
    <location>
        <begin position="630"/>
        <end position="754"/>
    </location>
</feature>
<keyword evidence="9 13" id="KW-0472">Membrane</keyword>
<dbReference type="Gene3D" id="2.60.40.1530">
    <property type="entry name" value="ntegrin, alpha v. Chain A, domain 4"/>
    <property type="match status" value="1"/>
</dbReference>
<dbReference type="GO" id="GO:0005178">
    <property type="term" value="F:integrin binding"/>
    <property type="evidence" value="ECO:0007669"/>
    <property type="project" value="TreeGrafter"/>
</dbReference>
<evidence type="ECO:0000313" key="17">
    <source>
        <dbReference type="RefSeq" id="XP_020723108.2"/>
    </source>
</evidence>
<accession>A0A9B7I0L8</accession>
<dbReference type="GO" id="GO:0007229">
    <property type="term" value="P:integrin-mediated signaling pathway"/>
    <property type="evidence" value="ECO:0007669"/>
    <property type="project" value="UniProtKB-KW"/>
</dbReference>
<evidence type="ECO:0000256" key="9">
    <source>
        <dbReference type="ARBA" id="ARBA00023136"/>
    </source>
</evidence>
<evidence type="ECO:0000259" key="15">
    <source>
        <dbReference type="Pfam" id="PF20805"/>
    </source>
</evidence>
<dbReference type="Pfam" id="PF08441">
    <property type="entry name" value="Integrin_A_Ig_1"/>
    <property type="match status" value="1"/>
</dbReference>
<evidence type="ECO:0000256" key="12">
    <source>
        <dbReference type="PROSITE-ProRule" id="PRU00803"/>
    </source>
</evidence>
<feature type="transmembrane region" description="Helical" evidence="13">
    <location>
        <begin position="15"/>
        <end position="34"/>
    </location>
</feature>
<evidence type="ECO:0000256" key="13">
    <source>
        <dbReference type="RuleBase" id="RU003762"/>
    </source>
</evidence>
<dbReference type="AlphaFoldDB" id="A0A9B7I0L8"/>
<dbReference type="GO" id="GO:0007157">
    <property type="term" value="P:heterophilic cell-cell adhesion via plasma membrane cell adhesion molecules"/>
    <property type="evidence" value="ECO:0007669"/>
    <property type="project" value="UniProtKB-ARBA"/>
</dbReference>
<evidence type="ECO:0000256" key="8">
    <source>
        <dbReference type="ARBA" id="ARBA00023037"/>
    </source>
</evidence>
<dbReference type="GO" id="GO:0048513">
    <property type="term" value="P:animal organ development"/>
    <property type="evidence" value="ECO:0007669"/>
    <property type="project" value="UniProtKB-ARBA"/>
</dbReference>
<dbReference type="SMART" id="SM00191">
    <property type="entry name" value="Int_alpha"/>
    <property type="match status" value="5"/>
</dbReference>
<dbReference type="PANTHER" id="PTHR23220:SF83">
    <property type="entry name" value="INTEGRIN ALPHA-PS3-RELATED"/>
    <property type="match status" value="1"/>
</dbReference>
<dbReference type="Pfam" id="PF20805">
    <property type="entry name" value="Integrin_A_Ig_2"/>
    <property type="match status" value="1"/>
</dbReference>
<evidence type="ECO:0000256" key="3">
    <source>
        <dbReference type="ARBA" id="ARBA00022692"/>
    </source>
</evidence>
<evidence type="ECO:0000256" key="10">
    <source>
        <dbReference type="ARBA" id="ARBA00023170"/>
    </source>
</evidence>
<dbReference type="InterPro" id="IPR013517">
    <property type="entry name" value="FG-GAP"/>
</dbReference>
<name>A0A9B7I0L8_BOMTE</name>
<dbReference type="InterPro" id="IPR032695">
    <property type="entry name" value="Integrin_dom_sf"/>
</dbReference>
<dbReference type="KEGG" id="bter:100645065"/>
<gene>
    <name evidence="17" type="primary">LOC100645065</name>
</gene>
<reference evidence="17" key="1">
    <citation type="submission" date="2025-08" db="UniProtKB">
        <authorList>
            <consortium name="RefSeq"/>
        </authorList>
    </citation>
    <scope>IDENTIFICATION</scope>
</reference>